<protein>
    <submittedName>
        <fullName evidence="2">Acyl-protein synthetase, LuxE</fullName>
    </submittedName>
</protein>
<dbReference type="Pfam" id="PF04443">
    <property type="entry name" value="LuxE"/>
    <property type="match status" value="1"/>
</dbReference>
<gene>
    <name evidence="2" type="ORF">SAMN05421784_13032</name>
</gene>
<reference evidence="3" key="1">
    <citation type="submission" date="2016-10" db="EMBL/GenBank/DDBJ databases">
        <authorList>
            <person name="Varghese N."/>
            <person name="Submissions S."/>
        </authorList>
    </citation>
    <scope>NUCLEOTIDE SEQUENCE [LARGE SCALE GENOMIC DNA]</scope>
    <source>
        <strain evidence="3">DSM 18168</strain>
    </source>
</reference>
<dbReference type="AlphaFoldDB" id="A0A1I7JD53"/>
<accession>A0A1I7JD53</accession>
<evidence type="ECO:0000259" key="1">
    <source>
        <dbReference type="Pfam" id="PF04443"/>
    </source>
</evidence>
<organism evidence="2 3">
    <name type="scientific">Xenorhabdus koppenhoeferi</name>
    <dbReference type="NCBI Taxonomy" id="351659"/>
    <lineage>
        <taxon>Bacteria</taxon>
        <taxon>Pseudomonadati</taxon>
        <taxon>Pseudomonadota</taxon>
        <taxon>Gammaproteobacteria</taxon>
        <taxon>Enterobacterales</taxon>
        <taxon>Morganellaceae</taxon>
        <taxon>Xenorhabdus</taxon>
    </lineage>
</organism>
<dbReference type="GO" id="GO:0008218">
    <property type="term" value="P:bioluminescence"/>
    <property type="evidence" value="ECO:0007669"/>
    <property type="project" value="InterPro"/>
</dbReference>
<dbReference type="Gene3D" id="3.40.50.12780">
    <property type="entry name" value="N-terminal domain of ligase-like"/>
    <property type="match status" value="1"/>
</dbReference>
<dbReference type="SUPFAM" id="SSF56801">
    <property type="entry name" value="Acetyl-CoA synthetase-like"/>
    <property type="match status" value="1"/>
</dbReference>
<dbReference type="STRING" id="351659.SAMN05421784_13032"/>
<dbReference type="InterPro" id="IPR016671">
    <property type="entry name" value="LuxE_bac"/>
</dbReference>
<evidence type="ECO:0000313" key="3">
    <source>
        <dbReference type="Proteomes" id="UP000242496"/>
    </source>
</evidence>
<dbReference type="InterPro" id="IPR007534">
    <property type="entry name" value="LuxE"/>
</dbReference>
<name>A0A1I7JD53_9GAMM</name>
<dbReference type="GO" id="GO:0047474">
    <property type="term" value="F:long-chain fatty acid--protein ligase activity"/>
    <property type="evidence" value="ECO:0007669"/>
    <property type="project" value="InterPro"/>
</dbReference>
<feature type="domain" description="Acyl-protein synthetase LuxE" evidence="1">
    <location>
        <begin position="22"/>
        <end position="373"/>
    </location>
</feature>
<proteinExistence type="predicted"/>
<evidence type="ECO:0000313" key="2">
    <source>
        <dbReference type="EMBL" id="SFU83085.1"/>
    </source>
</evidence>
<sequence>MNMQNLPHVKALCAVTHPYRACDEYDALFDAAMRELTLYHCEHTSGYKQWLTEHGLDEQAIIAQDDWSNLPLLFANYFKRNLILSDSAKDALELTSSGTTGQKSRMRYDTDSITAAQHMVDCIFDYYGWNTPDQPCNYLLLSYEPAGAITLGTAYTDQFLCKYAPVNRAYYALRHNGQGNEFDPFGTIAALQQFAEEGLPVRIFGFPAFLWFTLQRMEQMGLPSLKLHPESLVFLGGGWKTHADKSIPKKELYQRLAEQLGIPDIRCRDGYGSVEHPVPYVECSHHNFHVPVYARAYTRHTTDLSRQPYGEPGFLHFTSPFITSCPAHSIVTSDLAVLHSGESCGCELNTDWFELLGRAGTSKTRSCAIAASELIKRS</sequence>
<dbReference type="RefSeq" id="WP_245759058.1">
    <property type="nucleotide sequence ID" value="NZ_FPBJ01000030.1"/>
</dbReference>
<keyword evidence="3" id="KW-1185">Reference proteome</keyword>
<dbReference type="EMBL" id="FPBJ01000030">
    <property type="protein sequence ID" value="SFU83085.1"/>
    <property type="molecule type" value="Genomic_DNA"/>
</dbReference>
<dbReference type="InterPro" id="IPR042099">
    <property type="entry name" value="ANL_N_sf"/>
</dbReference>
<dbReference type="PIRSF" id="PIRSF016580">
    <property type="entry name" value="Acyl-protein_synthetase_LuxE"/>
    <property type="match status" value="1"/>
</dbReference>
<dbReference type="Proteomes" id="UP000242496">
    <property type="component" value="Unassembled WGS sequence"/>
</dbReference>